<feature type="domain" description="Yeast cell wall synthesis Kre9/Knh1-like N-terminal" evidence="3">
    <location>
        <begin position="33"/>
        <end position="128"/>
    </location>
</feature>
<feature type="chain" id="PRO_5040223688" description="Yeast cell wall synthesis Kre9/Knh1-like N-terminal domain-containing protein" evidence="2">
    <location>
        <begin position="27"/>
        <end position="372"/>
    </location>
</feature>
<gene>
    <name evidence="4" type="ORF">KVV02_000561</name>
</gene>
<evidence type="ECO:0000313" key="4">
    <source>
        <dbReference type="EMBL" id="KAG9319480.1"/>
    </source>
</evidence>
<evidence type="ECO:0000259" key="3">
    <source>
        <dbReference type="Pfam" id="PF10342"/>
    </source>
</evidence>
<protein>
    <recommendedName>
        <fullName evidence="3">Yeast cell wall synthesis Kre9/Knh1-like N-terminal domain-containing protein</fullName>
    </recommendedName>
</protein>
<evidence type="ECO:0000256" key="2">
    <source>
        <dbReference type="SAM" id="SignalP"/>
    </source>
</evidence>
<evidence type="ECO:0000256" key="1">
    <source>
        <dbReference type="ARBA" id="ARBA00022729"/>
    </source>
</evidence>
<dbReference type="Proteomes" id="UP000717515">
    <property type="component" value="Unassembled WGS sequence"/>
</dbReference>
<accession>A0A9P8CYS2</accession>
<name>A0A9P8CYS2_MORAP</name>
<dbReference type="EMBL" id="JAIFTL010000444">
    <property type="protein sequence ID" value="KAG9319480.1"/>
    <property type="molecule type" value="Genomic_DNA"/>
</dbReference>
<feature type="signal peptide" evidence="2">
    <location>
        <begin position="1"/>
        <end position="26"/>
    </location>
</feature>
<reference evidence="4" key="1">
    <citation type="submission" date="2021-07" db="EMBL/GenBank/DDBJ databases">
        <title>Draft genome of Mortierella alpina, strain LL118, isolated from an aspen leaf litter sample.</title>
        <authorList>
            <person name="Yang S."/>
            <person name="Vinatzer B.A."/>
        </authorList>
    </citation>
    <scope>NUCLEOTIDE SEQUENCE</scope>
    <source>
        <strain evidence="4">LL118</strain>
    </source>
</reference>
<dbReference type="AlphaFoldDB" id="A0A9P8CYS2"/>
<organism evidence="4 5">
    <name type="scientific">Mortierella alpina</name>
    <name type="common">Oleaginous fungus</name>
    <name type="synonym">Mortierella renispora</name>
    <dbReference type="NCBI Taxonomy" id="64518"/>
    <lineage>
        <taxon>Eukaryota</taxon>
        <taxon>Fungi</taxon>
        <taxon>Fungi incertae sedis</taxon>
        <taxon>Mucoromycota</taxon>
        <taxon>Mortierellomycotina</taxon>
        <taxon>Mortierellomycetes</taxon>
        <taxon>Mortierellales</taxon>
        <taxon>Mortierellaceae</taxon>
        <taxon>Mortierella</taxon>
    </lineage>
</organism>
<proteinExistence type="predicted"/>
<sequence>MKSSTQLAVLLSTLVTFSTIPSIAHGFVYPESPVGDTVWRPDSNVTISWSDDKVAPTLSSKPVFDIFLMTGADDHQTKLATIASNVKGGATKSVNYLVPHVAPPGQIYFLMFETKDSKGMAWATRFTITDADGNPGTLKPRIPAGGKINPGGVGALVEPPKAASAPIAIASVGVSAGSGTKASDGGDLASIAVGVSSANNDGKIVQNGGSIGSASVPAITACASVSSHVIAFIAAITWTFVVAQASSSSALPCYQASCSTLIDRLKECQVAMDPSSGNLNFPAQANTSVATDKCLCKQSIINAYEPCYMCGVENQKVQDRFSTQKLVDSCNLSFGARTVTMPGTSAAMSSRQDHSWVAATSITMTAFVLALV</sequence>
<dbReference type="Pfam" id="PF10342">
    <property type="entry name" value="Kre9_KNH"/>
    <property type="match status" value="1"/>
</dbReference>
<dbReference type="InterPro" id="IPR018466">
    <property type="entry name" value="Kre9/Knh1-like_N"/>
</dbReference>
<evidence type="ECO:0000313" key="5">
    <source>
        <dbReference type="Proteomes" id="UP000717515"/>
    </source>
</evidence>
<keyword evidence="1 2" id="KW-0732">Signal</keyword>
<comment type="caution">
    <text evidence="4">The sequence shown here is derived from an EMBL/GenBank/DDBJ whole genome shotgun (WGS) entry which is preliminary data.</text>
</comment>